<gene>
    <name evidence="2" type="ORF">GQ26_0130490</name>
</gene>
<keyword evidence="1" id="KW-0560">Oxidoreductase</keyword>
<evidence type="ECO:0000313" key="2">
    <source>
        <dbReference type="EMBL" id="KFX47964.1"/>
    </source>
</evidence>
<protein>
    <submittedName>
        <fullName evidence="2">Dehydrogenase/reductase SDR family member 13</fullName>
    </submittedName>
</protein>
<dbReference type="InterPro" id="IPR002347">
    <property type="entry name" value="SDR_fam"/>
</dbReference>
<dbReference type="HOGENOM" id="CLU_010194_44_4_1"/>
<proteinExistence type="predicted"/>
<organism evidence="2">
    <name type="scientific">Talaromyces marneffei PM1</name>
    <dbReference type="NCBI Taxonomy" id="1077442"/>
    <lineage>
        <taxon>Eukaryota</taxon>
        <taxon>Fungi</taxon>
        <taxon>Dikarya</taxon>
        <taxon>Ascomycota</taxon>
        <taxon>Pezizomycotina</taxon>
        <taxon>Eurotiomycetes</taxon>
        <taxon>Eurotiomycetidae</taxon>
        <taxon>Eurotiales</taxon>
        <taxon>Trichocomaceae</taxon>
        <taxon>Talaromyces</taxon>
        <taxon>Talaromyces sect. Talaromyces</taxon>
    </lineage>
</organism>
<dbReference type="Pfam" id="PF00106">
    <property type="entry name" value="adh_short"/>
    <property type="match status" value="1"/>
</dbReference>
<dbReference type="AlphaFoldDB" id="A0A093VDB4"/>
<dbReference type="Gene3D" id="3.40.50.720">
    <property type="entry name" value="NAD(P)-binding Rossmann-like Domain"/>
    <property type="match status" value="1"/>
</dbReference>
<dbReference type="EMBL" id="JPOX01000013">
    <property type="protein sequence ID" value="KFX47964.1"/>
    <property type="molecule type" value="Genomic_DNA"/>
</dbReference>
<comment type="caution">
    <text evidence="2">The sequence shown here is derived from an EMBL/GenBank/DDBJ whole genome shotgun (WGS) entry which is preliminary data.</text>
</comment>
<dbReference type="eggNOG" id="KOG1208">
    <property type="taxonomic scope" value="Eukaryota"/>
</dbReference>
<sequence length="325" mass="34846">MPEDYSKQPRNLPLAISAEKCSGGTYIVTGANGGLGFEVAKHLVAVGAAKVILGCRNVLAGEEAKDRIIKDTGKTGTAEVWALDLASYDSVKDFAKKAIAELDRIDALIENAAVASGTGKAEGHGLCMTVNVYSTFLLGVLLLPKLKECAQQHGITPHLTIVTSNASFQVEQKWNEIKDDPLAKMEDDSLGMVSYPLSKLMVTFAARELADLLPVSQTGVVVNSVNPGVCKTDLSRNAPAEFRRQLAEMHEKFGRTAEDGSRTLLHGAVGGKESHGRYLSDCEIADDRLPSWVTDEDAKKAQRLVWGGLAKELEVISPGCVKAIL</sequence>
<dbReference type="PRINTS" id="PR00081">
    <property type="entry name" value="GDHRDH"/>
</dbReference>
<dbReference type="SUPFAM" id="SSF51735">
    <property type="entry name" value="NAD(P)-binding Rossmann-fold domains"/>
    <property type="match status" value="1"/>
</dbReference>
<dbReference type="PANTHER" id="PTHR43157">
    <property type="entry name" value="PHOSPHATIDYLINOSITOL-GLYCAN BIOSYNTHESIS CLASS F PROTEIN-RELATED"/>
    <property type="match status" value="1"/>
</dbReference>
<accession>A0A093VDB4</accession>
<dbReference type="InterPro" id="IPR036291">
    <property type="entry name" value="NAD(P)-bd_dom_sf"/>
</dbReference>
<evidence type="ECO:0000256" key="1">
    <source>
        <dbReference type="ARBA" id="ARBA00023002"/>
    </source>
</evidence>
<dbReference type="PANTHER" id="PTHR43157:SF61">
    <property type="entry name" value="DEHYDROGENASE_REDUCTASE FAMILY PROTEIN, PUTATIVE (AFU_ORTHOLOGUE AFUA_3G01250)-RELATED"/>
    <property type="match status" value="1"/>
</dbReference>
<name>A0A093VDB4_TALMA</name>
<dbReference type="GO" id="GO:0016491">
    <property type="term" value="F:oxidoreductase activity"/>
    <property type="evidence" value="ECO:0007669"/>
    <property type="project" value="UniProtKB-KW"/>
</dbReference>
<reference evidence="2" key="1">
    <citation type="journal article" date="2014" name="PLoS Genet.">
        <title>Signature Gene Expression Reveals Novel Clues to the Molecular Mechanisms of Dimorphic Transition in Penicillium marneffei.</title>
        <authorList>
            <person name="Yang E."/>
            <person name="Wang G."/>
            <person name="Cai J."/>
            <person name="Woo P.C."/>
            <person name="Lau S.K."/>
            <person name="Yuen K.-Y."/>
            <person name="Chow W.-N."/>
            <person name="Lin X."/>
        </authorList>
    </citation>
    <scope>NUCLEOTIDE SEQUENCE [LARGE SCALE GENOMIC DNA]</scope>
    <source>
        <strain evidence="2">PM1</strain>
    </source>
</reference>